<sequence length="330" mass="37314">MPKTLLILIACFITSFVSAQHNENKPTTRPDSVGYYMLNETTMAYNDQDAKFVRLLIKTDSSMFRANDYYMDGTTRLIAKTTVDQINFERGARGICYEYYPNGKRKSIKYFDKGVLVGDAVTYYTNGGLHTIENYSSKGIYLKQYLDTAGNVLANNGTGTWLKVDEEKIYGYMEGPVLNGKEDGHWKRYVADTVYTIVYKQGEIISGKEFLNKINVFDVAPSFPGGDFEFGKYLARNIRYPAIARENNVQGRVVLTFVVEKDGAITEIKVLRSLGSGCDEESIRVLSLSPNWKPGLTKGKPVRVKYAMPISFILQNENAPANNRRSRRSF</sequence>
<accession>A0ABT1SX08</accession>
<evidence type="ECO:0000256" key="3">
    <source>
        <dbReference type="ARBA" id="ARBA00022448"/>
    </source>
</evidence>
<dbReference type="PANTHER" id="PTHR33446">
    <property type="entry name" value="PROTEIN TONB-RELATED"/>
    <property type="match status" value="1"/>
</dbReference>
<dbReference type="Proteomes" id="UP001204376">
    <property type="component" value="Unassembled WGS sequence"/>
</dbReference>
<gene>
    <name evidence="12" type="ORF">NPE20_02140</name>
</gene>
<evidence type="ECO:0000313" key="13">
    <source>
        <dbReference type="Proteomes" id="UP001204376"/>
    </source>
</evidence>
<proteinExistence type="inferred from homology"/>
<dbReference type="NCBIfam" id="TIGR01352">
    <property type="entry name" value="tonB_Cterm"/>
    <property type="match status" value="1"/>
</dbReference>
<evidence type="ECO:0000256" key="5">
    <source>
        <dbReference type="ARBA" id="ARBA00022519"/>
    </source>
</evidence>
<dbReference type="InterPro" id="IPR037682">
    <property type="entry name" value="TonB_C"/>
</dbReference>
<keyword evidence="8" id="KW-1133">Transmembrane helix</keyword>
<evidence type="ECO:0000256" key="9">
    <source>
        <dbReference type="ARBA" id="ARBA00023136"/>
    </source>
</evidence>
<reference evidence="12 13" key="1">
    <citation type="submission" date="2022-07" db="EMBL/GenBank/DDBJ databases">
        <title>Mucilaginibacter sp. JC4.</title>
        <authorList>
            <person name="Le V."/>
            <person name="Ko S.-R."/>
            <person name="Ahn C.-Y."/>
            <person name="Oh H.-M."/>
        </authorList>
    </citation>
    <scope>NUCLEOTIDE SEQUENCE [LARGE SCALE GENOMIC DNA]</scope>
    <source>
        <strain evidence="12 13">JC4</strain>
    </source>
</reference>
<dbReference type="PROSITE" id="PS52015">
    <property type="entry name" value="TONB_CTD"/>
    <property type="match status" value="1"/>
</dbReference>
<keyword evidence="9" id="KW-0472">Membrane</keyword>
<keyword evidence="3" id="KW-0813">Transport</keyword>
<keyword evidence="7" id="KW-0653">Protein transport</keyword>
<comment type="subcellular location">
    <subcellularLocation>
        <location evidence="1">Cell inner membrane</location>
        <topology evidence="1">Single-pass membrane protein</topology>
        <orientation evidence="1">Periplasmic side</orientation>
    </subcellularLocation>
</comment>
<keyword evidence="4" id="KW-1003">Cell membrane</keyword>
<dbReference type="SUPFAM" id="SSF82185">
    <property type="entry name" value="Histone H3 K4-specific methyltransferase SET7/9 N-terminal domain"/>
    <property type="match status" value="1"/>
</dbReference>
<keyword evidence="5" id="KW-0997">Cell inner membrane</keyword>
<dbReference type="InterPro" id="IPR006260">
    <property type="entry name" value="TonB/TolA_C"/>
</dbReference>
<comment type="caution">
    <text evidence="12">The sequence shown here is derived from an EMBL/GenBank/DDBJ whole genome shotgun (WGS) entry which is preliminary data.</text>
</comment>
<feature type="domain" description="TonB C-terminal" evidence="11">
    <location>
        <begin position="225"/>
        <end position="321"/>
    </location>
</feature>
<feature type="signal peptide" evidence="10">
    <location>
        <begin position="1"/>
        <end position="19"/>
    </location>
</feature>
<comment type="similarity">
    <text evidence="2">Belongs to the TonB family.</text>
</comment>
<evidence type="ECO:0000256" key="4">
    <source>
        <dbReference type="ARBA" id="ARBA00022475"/>
    </source>
</evidence>
<keyword evidence="6" id="KW-0812">Transmembrane</keyword>
<dbReference type="Pfam" id="PF03544">
    <property type="entry name" value="TonB_C"/>
    <property type="match status" value="1"/>
</dbReference>
<dbReference type="InterPro" id="IPR051045">
    <property type="entry name" value="TonB-dependent_transducer"/>
</dbReference>
<evidence type="ECO:0000256" key="6">
    <source>
        <dbReference type="ARBA" id="ARBA00022692"/>
    </source>
</evidence>
<dbReference type="SUPFAM" id="SSF74653">
    <property type="entry name" value="TolA/TonB C-terminal domain"/>
    <property type="match status" value="1"/>
</dbReference>
<evidence type="ECO:0000256" key="10">
    <source>
        <dbReference type="SAM" id="SignalP"/>
    </source>
</evidence>
<evidence type="ECO:0000259" key="11">
    <source>
        <dbReference type="PROSITE" id="PS52015"/>
    </source>
</evidence>
<evidence type="ECO:0000256" key="8">
    <source>
        <dbReference type="ARBA" id="ARBA00022989"/>
    </source>
</evidence>
<evidence type="ECO:0000256" key="2">
    <source>
        <dbReference type="ARBA" id="ARBA00006555"/>
    </source>
</evidence>
<evidence type="ECO:0000256" key="7">
    <source>
        <dbReference type="ARBA" id="ARBA00022927"/>
    </source>
</evidence>
<dbReference type="Gene3D" id="3.90.930.1">
    <property type="match status" value="1"/>
</dbReference>
<dbReference type="EMBL" id="JANHOH010000001">
    <property type="protein sequence ID" value="MCQ6956735.1"/>
    <property type="molecule type" value="Genomic_DNA"/>
</dbReference>
<evidence type="ECO:0000256" key="1">
    <source>
        <dbReference type="ARBA" id="ARBA00004383"/>
    </source>
</evidence>
<dbReference type="Gene3D" id="3.30.1150.10">
    <property type="match status" value="1"/>
</dbReference>
<organism evidence="12 13">
    <name type="scientific">Mucilaginibacter aquariorum</name>
    <dbReference type="NCBI Taxonomy" id="2967225"/>
    <lineage>
        <taxon>Bacteria</taxon>
        <taxon>Pseudomonadati</taxon>
        <taxon>Bacteroidota</taxon>
        <taxon>Sphingobacteriia</taxon>
        <taxon>Sphingobacteriales</taxon>
        <taxon>Sphingobacteriaceae</taxon>
        <taxon>Mucilaginibacter</taxon>
    </lineage>
</organism>
<protein>
    <submittedName>
        <fullName evidence="12">TonB family protein</fullName>
    </submittedName>
</protein>
<dbReference type="RefSeq" id="WP_256536946.1">
    <property type="nucleotide sequence ID" value="NZ_JANHOH010000001.1"/>
</dbReference>
<feature type="chain" id="PRO_5047450689" evidence="10">
    <location>
        <begin position="20"/>
        <end position="330"/>
    </location>
</feature>
<dbReference type="PANTHER" id="PTHR33446:SF2">
    <property type="entry name" value="PROTEIN TONB"/>
    <property type="match status" value="1"/>
</dbReference>
<keyword evidence="10" id="KW-0732">Signal</keyword>
<evidence type="ECO:0000313" key="12">
    <source>
        <dbReference type="EMBL" id="MCQ6956735.1"/>
    </source>
</evidence>
<name>A0ABT1SX08_9SPHI</name>
<keyword evidence="13" id="KW-1185">Reference proteome</keyword>